<dbReference type="Proteomes" id="UP000320547">
    <property type="component" value="Unassembled WGS sequence"/>
</dbReference>
<evidence type="ECO:0000259" key="1">
    <source>
        <dbReference type="Pfam" id="PF03872"/>
    </source>
</evidence>
<proteinExistence type="predicted"/>
<accession>A0A562UVY2</accession>
<reference evidence="2 3" key="1">
    <citation type="submission" date="2019-07" db="EMBL/GenBank/DDBJ databases">
        <title>Genomic Encyclopedia of Archaeal and Bacterial Type Strains, Phase II (KMG-II): from individual species to whole genera.</title>
        <authorList>
            <person name="Goeker M."/>
        </authorList>
    </citation>
    <scope>NUCLEOTIDE SEQUENCE [LARGE SCALE GENOMIC DNA]</scope>
    <source>
        <strain evidence="2 3">ATCC BAA-2084</strain>
    </source>
</reference>
<dbReference type="Pfam" id="PF03872">
    <property type="entry name" value="RseA_N"/>
    <property type="match status" value="1"/>
</dbReference>
<feature type="domain" description="Anti sigma-E protein RseA N-terminal" evidence="1">
    <location>
        <begin position="5"/>
        <end position="77"/>
    </location>
</feature>
<dbReference type="GO" id="GO:0016989">
    <property type="term" value="F:sigma factor antagonist activity"/>
    <property type="evidence" value="ECO:0007669"/>
    <property type="project" value="InterPro"/>
</dbReference>
<dbReference type="SUPFAM" id="SSF89069">
    <property type="entry name" value="N-terminal, cytoplasmic domain of anti-sigmaE factor RseA"/>
    <property type="match status" value="1"/>
</dbReference>
<protein>
    <submittedName>
        <fullName evidence="2">Anti sigma-E protein RseA</fullName>
    </submittedName>
</protein>
<dbReference type="OrthoDB" id="7743910at2"/>
<dbReference type="RefSeq" id="WP_067600425.1">
    <property type="nucleotide sequence ID" value="NZ_CP015963.1"/>
</dbReference>
<evidence type="ECO:0000313" key="3">
    <source>
        <dbReference type="Proteomes" id="UP000320547"/>
    </source>
</evidence>
<dbReference type="EMBL" id="VLLK01000001">
    <property type="protein sequence ID" value="TWJ09789.1"/>
    <property type="molecule type" value="Genomic_DNA"/>
</dbReference>
<dbReference type="Gene3D" id="1.10.10.880">
    <property type="entry name" value="Anti sigma-E protein RseA, N-terminal domain"/>
    <property type="match status" value="1"/>
</dbReference>
<dbReference type="AlphaFoldDB" id="A0A562UVY2"/>
<dbReference type="InterPro" id="IPR036147">
    <property type="entry name" value="Anti-sigma_E_RseA_N_sf"/>
</dbReference>
<sequence length="254" mass="27242">MKTITDEMLSAYLDGELGSSQNDEVHVALSSDPDLRARLHRFEQADATMRAATSNLESRQIPDRISAMLSEDEASVANFGDYRRTDWLGVNLFPTALAASIALIVGWTAGSFYPGAPRANADDDALQLASRSLPGDPLFEALETIPSGQSTTFGDAGGSIQPVLSFASVSGEPCREFEAIGPKDAIRAVACREQASWRVDFAMRSASELDGNGFQTASSADSQLVSSYISGVMDGDAFGREVESRKMANGWRNE</sequence>
<dbReference type="STRING" id="476157.GCA_001663155_01919"/>
<evidence type="ECO:0000313" key="2">
    <source>
        <dbReference type="EMBL" id="TWJ09789.1"/>
    </source>
</evidence>
<dbReference type="InterPro" id="IPR005572">
    <property type="entry name" value="Anti-sigma_E_RseA_N"/>
</dbReference>
<keyword evidence="3" id="KW-1185">Reference proteome</keyword>
<organism evidence="2 3">
    <name type="scientific">Altererythrobacter ishigakiensis</name>
    <dbReference type="NCBI Taxonomy" id="476157"/>
    <lineage>
        <taxon>Bacteria</taxon>
        <taxon>Pseudomonadati</taxon>
        <taxon>Pseudomonadota</taxon>
        <taxon>Alphaproteobacteria</taxon>
        <taxon>Sphingomonadales</taxon>
        <taxon>Erythrobacteraceae</taxon>
        <taxon>Altererythrobacter</taxon>
    </lineage>
</organism>
<gene>
    <name evidence="2" type="ORF">JN10_1435</name>
</gene>
<name>A0A562UVY2_9SPHN</name>
<comment type="caution">
    <text evidence="2">The sequence shown here is derived from an EMBL/GenBank/DDBJ whole genome shotgun (WGS) entry which is preliminary data.</text>
</comment>